<evidence type="ECO:0000313" key="1">
    <source>
        <dbReference type="EMBL" id="EDR23647.1"/>
    </source>
</evidence>
<dbReference type="Proteomes" id="UP000008076">
    <property type="component" value="Unassembled WGS sequence"/>
</dbReference>
<dbReference type="RefSeq" id="XP_001739970.1">
    <property type="nucleotide sequence ID" value="XM_001739918.1"/>
</dbReference>
<name>B0EPB0_ENTDS</name>
<dbReference type="KEGG" id="edi:EDI_228280"/>
<accession>B0EPB0</accession>
<dbReference type="GeneID" id="5885120"/>
<reference evidence="2" key="1">
    <citation type="submission" date="2007-12" db="EMBL/GenBank/DDBJ databases">
        <title>Annotation of Entamoeba dispar SAW760.</title>
        <authorList>
            <person name="Lorenzi H."/>
            <person name="Inman J."/>
            <person name="Schobel S."/>
            <person name="Amedeo P."/>
            <person name="Caler E."/>
        </authorList>
    </citation>
    <scope>NUCLEOTIDE SEQUENCE [LARGE SCALE GENOMIC DNA]</scope>
    <source>
        <strain evidence="2">ATCC PRA-260 / SAW760</strain>
    </source>
</reference>
<dbReference type="VEuPathDB" id="AmoebaDB:EDI_228280"/>
<evidence type="ECO:0000313" key="2">
    <source>
        <dbReference type="Proteomes" id="UP000008076"/>
    </source>
</evidence>
<gene>
    <name evidence="1" type="ORF">EDI_228280</name>
</gene>
<proteinExistence type="predicted"/>
<dbReference type="OMA" id="FIEEIYF"/>
<sequence length="208" mass="24764">MIKRELCLEDRIMSKKEKHTLDSRKNKNKRSVQLCFLMGILNKFCSLTFQRPRKKSSQTQQIFRVKTLHFNQENFDVEPFLIERCQWYLNQTNIKKSTEKNIKHRLEEEKMVVLFELLIDIATDFGFIFITSKMKNKFNRNKIDFIEEVYYKTVLLFNKKNIAIIGEQVSTFLSQLTSVQKKECILKQNNSVIHSILSKNSINFIDVP</sequence>
<keyword evidence="2" id="KW-1185">Reference proteome</keyword>
<organism evidence="2">
    <name type="scientific">Entamoeba dispar (strain ATCC PRA-260 / SAW760)</name>
    <dbReference type="NCBI Taxonomy" id="370354"/>
    <lineage>
        <taxon>Eukaryota</taxon>
        <taxon>Amoebozoa</taxon>
        <taxon>Evosea</taxon>
        <taxon>Archamoebae</taxon>
        <taxon>Mastigamoebida</taxon>
        <taxon>Entamoebidae</taxon>
        <taxon>Entamoeba</taxon>
    </lineage>
</organism>
<dbReference type="EMBL" id="DS550217">
    <property type="protein sequence ID" value="EDR23647.1"/>
    <property type="molecule type" value="Genomic_DNA"/>
</dbReference>
<dbReference type="AlphaFoldDB" id="B0EPB0"/>
<protein>
    <submittedName>
        <fullName evidence="1">Uncharacterized protein</fullName>
    </submittedName>
</protein>
<dbReference type="OrthoDB" id="26155at2759"/>
<dbReference type="eggNOG" id="ENOG502RCK2">
    <property type="taxonomic scope" value="Eukaryota"/>
</dbReference>